<name>A0A0C3DIT3_9AGAM</name>
<evidence type="ECO:0000313" key="1">
    <source>
        <dbReference type="EMBL" id="KIM56239.1"/>
    </source>
</evidence>
<dbReference type="InParanoid" id="A0A0C3DIT3"/>
<dbReference type="AlphaFoldDB" id="A0A0C3DIT3"/>
<dbReference type="OrthoDB" id="3267098at2759"/>
<organism evidence="1 2">
    <name type="scientific">Scleroderma citrinum Foug A</name>
    <dbReference type="NCBI Taxonomy" id="1036808"/>
    <lineage>
        <taxon>Eukaryota</taxon>
        <taxon>Fungi</taxon>
        <taxon>Dikarya</taxon>
        <taxon>Basidiomycota</taxon>
        <taxon>Agaricomycotina</taxon>
        <taxon>Agaricomycetes</taxon>
        <taxon>Agaricomycetidae</taxon>
        <taxon>Boletales</taxon>
        <taxon>Sclerodermatineae</taxon>
        <taxon>Sclerodermataceae</taxon>
        <taxon>Scleroderma</taxon>
    </lineage>
</organism>
<protein>
    <submittedName>
        <fullName evidence="1">Uncharacterized protein</fullName>
    </submittedName>
</protein>
<sequence length="216" mass="25103">MGHRASLKINDTHVHPQGFLLKLKNHVLGRLLANKGLGEEEFTQVQHNCLTFINNHIHQHHLLHINYTTYNLWQAQDSLNPSTHPDIMVLSHEDTENPHPYWYARIIGVFHAKVRYRGPEVQDPAPKRINFLWVQWFTHNKNIKASWSVHRLPCVGFYPQGESNAFSFVNPHNVIRGVHLIPAFCYGLTSELLPPTSIGHHESDNGKDWDWYFVNM</sequence>
<accession>A0A0C3DIT3</accession>
<gene>
    <name evidence="1" type="ORF">SCLCIDRAFT_133125</name>
</gene>
<dbReference type="Proteomes" id="UP000053989">
    <property type="component" value="Unassembled WGS sequence"/>
</dbReference>
<keyword evidence="2" id="KW-1185">Reference proteome</keyword>
<dbReference type="STRING" id="1036808.A0A0C3DIT3"/>
<reference evidence="1 2" key="1">
    <citation type="submission" date="2014-04" db="EMBL/GenBank/DDBJ databases">
        <authorList>
            <consortium name="DOE Joint Genome Institute"/>
            <person name="Kuo A."/>
            <person name="Kohler A."/>
            <person name="Nagy L.G."/>
            <person name="Floudas D."/>
            <person name="Copeland A."/>
            <person name="Barry K.W."/>
            <person name="Cichocki N."/>
            <person name="Veneault-Fourrey C."/>
            <person name="LaButti K."/>
            <person name="Lindquist E.A."/>
            <person name="Lipzen A."/>
            <person name="Lundell T."/>
            <person name="Morin E."/>
            <person name="Murat C."/>
            <person name="Sun H."/>
            <person name="Tunlid A."/>
            <person name="Henrissat B."/>
            <person name="Grigoriev I.V."/>
            <person name="Hibbett D.S."/>
            <person name="Martin F."/>
            <person name="Nordberg H.P."/>
            <person name="Cantor M.N."/>
            <person name="Hua S.X."/>
        </authorList>
    </citation>
    <scope>NUCLEOTIDE SEQUENCE [LARGE SCALE GENOMIC DNA]</scope>
    <source>
        <strain evidence="1 2">Foug A</strain>
    </source>
</reference>
<proteinExistence type="predicted"/>
<dbReference type="HOGENOM" id="CLU_002498_9_1_1"/>
<dbReference type="EMBL" id="KN822120">
    <property type="protein sequence ID" value="KIM56239.1"/>
    <property type="molecule type" value="Genomic_DNA"/>
</dbReference>
<reference evidence="2" key="2">
    <citation type="submission" date="2015-01" db="EMBL/GenBank/DDBJ databases">
        <title>Evolutionary Origins and Diversification of the Mycorrhizal Mutualists.</title>
        <authorList>
            <consortium name="DOE Joint Genome Institute"/>
            <consortium name="Mycorrhizal Genomics Consortium"/>
            <person name="Kohler A."/>
            <person name="Kuo A."/>
            <person name="Nagy L.G."/>
            <person name="Floudas D."/>
            <person name="Copeland A."/>
            <person name="Barry K.W."/>
            <person name="Cichocki N."/>
            <person name="Veneault-Fourrey C."/>
            <person name="LaButti K."/>
            <person name="Lindquist E.A."/>
            <person name="Lipzen A."/>
            <person name="Lundell T."/>
            <person name="Morin E."/>
            <person name="Murat C."/>
            <person name="Riley R."/>
            <person name="Ohm R."/>
            <person name="Sun H."/>
            <person name="Tunlid A."/>
            <person name="Henrissat B."/>
            <person name="Grigoriev I.V."/>
            <person name="Hibbett D.S."/>
            <person name="Martin F."/>
        </authorList>
    </citation>
    <scope>NUCLEOTIDE SEQUENCE [LARGE SCALE GENOMIC DNA]</scope>
    <source>
        <strain evidence="2">Foug A</strain>
    </source>
</reference>
<evidence type="ECO:0000313" key="2">
    <source>
        <dbReference type="Proteomes" id="UP000053989"/>
    </source>
</evidence>